<accession>A0AAE1RVT4</accession>
<keyword evidence="2" id="KW-1185">Reference proteome</keyword>
<proteinExistence type="predicted"/>
<dbReference type="AlphaFoldDB" id="A0AAE1RVT4"/>
<reference evidence="1" key="1">
    <citation type="submission" date="2023-12" db="EMBL/GenBank/DDBJ databases">
        <title>Genome assembly of Anisodus tanguticus.</title>
        <authorList>
            <person name="Wang Y.-J."/>
        </authorList>
    </citation>
    <scope>NUCLEOTIDE SEQUENCE</scope>
    <source>
        <strain evidence="1">KB-2021</strain>
        <tissue evidence="1">Leaf</tissue>
    </source>
</reference>
<comment type="caution">
    <text evidence="1">The sequence shown here is derived from an EMBL/GenBank/DDBJ whole genome shotgun (WGS) entry which is preliminary data.</text>
</comment>
<dbReference type="Proteomes" id="UP001291623">
    <property type="component" value="Unassembled WGS sequence"/>
</dbReference>
<dbReference type="EMBL" id="JAVYJV010000011">
    <property type="protein sequence ID" value="KAK4359564.1"/>
    <property type="molecule type" value="Genomic_DNA"/>
</dbReference>
<protein>
    <submittedName>
        <fullName evidence="1">Uncharacterized protein</fullName>
    </submittedName>
</protein>
<evidence type="ECO:0000313" key="1">
    <source>
        <dbReference type="EMBL" id="KAK4359564.1"/>
    </source>
</evidence>
<name>A0AAE1RVT4_9SOLA</name>
<evidence type="ECO:0000313" key="2">
    <source>
        <dbReference type="Proteomes" id="UP001291623"/>
    </source>
</evidence>
<gene>
    <name evidence="1" type="ORF">RND71_021793</name>
</gene>
<sequence>MMKTLYGARKYHEKALTRPSSLQMLPRFHHSPISAPIASAGSVNLVLKVLIVIVCCFPSSYELRQHILIKNRLKLWISDQGLHLAVSLMHFQVVCMGEHHLHIILKE</sequence>
<organism evidence="1 2">
    <name type="scientific">Anisodus tanguticus</name>
    <dbReference type="NCBI Taxonomy" id="243964"/>
    <lineage>
        <taxon>Eukaryota</taxon>
        <taxon>Viridiplantae</taxon>
        <taxon>Streptophyta</taxon>
        <taxon>Embryophyta</taxon>
        <taxon>Tracheophyta</taxon>
        <taxon>Spermatophyta</taxon>
        <taxon>Magnoliopsida</taxon>
        <taxon>eudicotyledons</taxon>
        <taxon>Gunneridae</taxon>
        <taxon>Pentapetalae</taxon>
        <taxon>asterids</taxon>
        <taxon>lamiids</taxon>
        <taxon>Solanales</taxon>
        <taxon>Solanaceae</taxon>
        <taxon>Solanoideae</taxon>
        <taxon>Hyoscyameae</taxon>
        <taxon>Anisodus</taxon>
    </lineage>
</organism>